<dbReference type="AlphaFoldDB" id="A0AAV5M978"/>
<comment type="caution">
    <text evidence="1">The sequence shown here is derived from an EMBL/GenBank/DDBJ whole genome shotgun (WGS) entry which is preliminary data.</text>
</comment>
<keyword evidence="2" id="KW-1185">Reference proteome</keyword>
<protein>
    <submittedName>
        <fullName evidence="1">Uncharacterized protein</fullName>
    </submittedName>
</protein>
<dbReference type="Proteomes" id="UP001054252">
    <property type="component" value="Unassembled WGS sequence"/>
</dbReference>
<organism evidence="1 2">
    <name type="scientific">Rubroshorea leprosula</name>
    <dbReference type="NCBI Taxonomy" id="152421"/>
    <lineage>
        <taxon>Eukaryota</taxon>
        <taxon>Viridiplantae</taxon>
        <taxon>Streptophyta</taxon>
        <taxon>Embryophyta</taxon>
        <taxon>Tracheophyta</taxon>
        <taxon>Spermatophyta</taxon>
        <taxon>Magnoliopsida</taxon>
        <taxon>eudicotyledons</taxon>
        <taxon>Gunneridae</taxon>
        <taxon>Pentapetalae</taxon>
        <taxon>rosids</taxon>
        <taxon>malvids</taxon>
        <taxon>Malvales</taxon>
        <taxon>Dipterocarpaceae</taxon>
        <taxon>Rubroshorea</taxon>
    </lineage>
</organism>
<accession>A0AAV5M978</accession>
<evidence type="ECO:0000313" key="2">
    <source>
        <dbReference type="Proteomes" id="UP001054252"/>
    </source>
</evidence>
<evidence type="ECO:0000313" key="1">
    <source>
        <dbReference type="EMBL" id="GKV45057.1"/>
    </source>
</evidence>
<sequence>MLDEHGLDIGSERFAELVGAAGNKKVIASDLVKGILLFGLQGSFKVIILYCGRGRQIQERANISVIFNGLESSNCTCCARGTTLQIRVMEYSEGAEVPSLDISLFLNHSMVAWDTSELC</sequence>
<proteinExistence type="predicted"/>
<gene>
    <name evidence="1" type="ORF">SLEP1_g52183</name>
</gene>
<reference evidence="1 2" key="1">
    <citation type="journal article" date="2021" name="Commun. Biol.">
        <title>The genome of Shorea leprosula (Dipterocarpaceae) highlights the ecological relevance of drought in aseasonal tropical rainforests.</title>
        <authorList>
            <person name="Ng K.K.S."/>
            <person name="Kobayashi M.J."/>
            <person name="Fawcett J.A."/>
            <person name="Hatakeyama M."/>
            <person name="Paape T."/>
            <person name="Ng C.H."/>
            <person name="Ang C.C."/>
            <person name="Tnah L.H."/>
            <person name="Lee C.T."/>
            <person name="Nishiyama T."/>
            <person name="Sese J."/>
            <person name="O'Brien M.J."/>
            <person name="Copetti D."/>
            <person name="Mohd Noor M.I."/>
            <person name="Ong R.C."/>
            <person name="Putra M."/>
            <person name="Sireger I.Z."/>
            <person name="Indrioko S."/>
            <person name="Kosugi Y."/>
            <person name="Izuno A."/>
            <person name="Isagi Y."/>
            <person name="Lee S.L."/>
            <person name="Shimizu K.K."/>
        </authorList>
    </citation>
    <scope>NUCLEOTIDE SEQUENCE [LARGE SCALE GENOMIC DNA]</scope>
    <source>
        <strain evidence="1">214</strain>
    </source>
</reference>
<dbReference type="EMBL" id="BPVZ01000189">
    <property type="protein sequence ID" value="GKV45057.1"/>
    <property type="molecule type" value="Genomic_DNA"/>
</dbReference>
<name>A0AAV5M978_9ROSI</name>